<dbReference type="KEGG" id="iho:Igni_0984"/>
<dbReference type="EMBL" id="CP000816">
    <property type="protein sequence ID" value="ABU82164.1"/>
    <property type="molecule type" value="Genomic_DNA"/>
</dbReference>
<gene>
    <name evidence="2" type="ordered locus">Igni_0984</name>
</gene>
<organism evidence="2 3">
    <name type="scientific">Ignicoccus hospitalis (strain KIN4/I / DSM 18386 / JCM 14125)</name>
    <dbReference type="NCBI Taxonomy" id="453591"/>
    <lineage>
        <taxon>Archaea</taxon>
        <taxon>Thermoproteota</taxon>
        <taxon>Thermoprotei</taxon>
        <taxon>Desulfurococcales</taxon>
        <taxon>Desulfurococcaceae</taxon>
        <taxon>Ignicoccus</taxon>
    </lineage>
</organism>
<dbReference type="OrthoDB" id="19374at2157"/>
<dbReference type="HOGENOM" id="CLU_118413_0_0_2"/>
<name>A8AB62_IGNH4</name>
<proteinExistence type="predicted"/>
<accession>A8AB62</accession>
<sequence>MPKDFLRQIVNPTLLEFEIPVQILTEIRKKLELAENKYNFSAFGGDPKNLVKFFQSPLWKEVVELFDAAGARAALIKILEKTKEAYKDDEEIVKAVERALEELKKGGEVEKVTNVLDMVKKAVEEVVGDFAEVKLSEDKVIVEGDRFEAKVEEHGGKYSVRLEVRGVFEASSLEEIKGLLKEAKELASKLVPP</sequence>
<protein>
    <submittedName>
        <fullName evidence="2">Uncharacterized protein</fullName>
    </submittedName>
</protein>
<dbReference type="RefSeq" id="WP_012123128.1">
    <property type="nucleotide sequence ID" value="NC_009776.1"/>
</dbReference>
<reference evidence="2 3" key="1">
    <citation type="journal article" date="2008" name="Genome Biol.">
        <title>A genomic analysis of the archaeal system Ignicoccus hospitalis-Nanoarchaeum equitans.</title>
        <authorList>
            <person name="Podar M."/>
            <person name="Anderson I."/>
            <person name="Makarova K.S."/>
            <person name="Elkins J.G."/>
            <person name="Ivanova N."/>
            <person name="Wall M.A."/>
            <person name="Lykidis A."/>
            <person name="Mavromatis K."/>
            <person name="Sun H."/>
            <person name="Hudson M.E."/>
            <person name="Chen W."/>
            <person name="Deciu C."/>
            <person name="Hutchison D."/>
            <person name="Eads J.R."/>
            <person name="Anderson A."/>
            <person name="Fernandes F."/>
            <person name="Szeto E."/>
            <person name="Lapidus A."/>
            <person name="Kyrpides N.C."/>
            <person name="Saier M.H.Jr."/>
            <person name="Richardson P.M."/>
            <person name="Rachel R."/>
            <person name="Huber H."/>
            <person name="Eisen J.A."/>
            <person name="Koonin E.V."/>
            <person name="Keller M."/>
            <person name="Stetter K.O."/>
        </authorList>
    </citation>
    <scope>NUCLEOTIDE SEQUENCE [LARGE SCALE GENOMIC DNA]</scope>
    <source>
        <strain evidence="3">KIN4/I / DSM 18386 / JCM 14125</strain>
    </source>
</reference>
<keyword evidence="3" id="KW-1185">Reference proteome</keyword>
<evidence type="ECO:0000256" key="1">
    <source>
        <dbReference type="SAM" id="Coils"/>
    </source>
</evidence>
<evidence type="ECO:0000313" key="3">
    <source>
        <dbReference type="Proteomes" id="UP000000262"/>
    </source>
</evidence>
<dbReference type="STRING" id="453591.Igni_0984"/>
<evidence type="ECO:0000313" key="2">
    <source>
        <dbReference type="EMBL" id="ABU82164.1"/>
    </source>
</evidence>
<dbReference type="Proteomes" id="UP000000262">
    <property type="component" value="Chromosome"/>
</dbReference>
<keyword evidence="1" id="KW-0175">Coiled coil</keyword>
<dbReference type="GeneID" id="5563112"/>
<feature type="coiled-coil region" evidence="1">
    <location>
        <begin position="79"/>
        <end position="106"/>
    </location>
</feature>
<dbReference type="AlphaFoldDB" id="A8AB62"/>
<dbReference type="eggNOG" id="arCOG00569">
    <property type="taxonomic scope" value="Archaea"/>
</dbReference>
<dbReference type="PhylomeDB" id="A8AB62"/>